<keyword evidence="3" id="KW-0472">Membrane</keyword>
<evidence type="ECO:0000313" key="6">
    <source>
        <dbReference type="Proteomes" id="UP000070505"/>
    </source>
</evidence>
<feature type="chain" id="PRO_5007468756" evidence="4">
    <location>
        <begin position="29"/>
        <end position="585"/>
    </location>
</feature>
<keyword evidence="3" id="KW-1133">Transmembrane helix</keyword>
<evidence type="ECO:0000256" key="4">
    <source>
        <dbReference type="SAM" id="SignalP"/>
    </source>
</evidence>
<proteinExistence type="predicted"/>
<dbReference type="InterPro" id="IPR013378">
    <property type="entry name" value="InlB-like_B-rpt"/>
</dbReference>
<organism evidence="5 6">
    <name type="scientific">Gardnerella vaginalis</name>
    <dbReference type="NCBI Taxonomy" id="2702"/>
    <lineage>
        <taxon>Bacteria</taxon>
        <taxon>Bacillati</taxon>
        <taxon>Actinomycetota</taxon>
        <taxon>Actinomycetes</taxon>
        <taxon>Bifidobacteriales</taxon>
        <taxon>Bifidobacteriaceae</taxon>
        <taxon>Gardnerella</taxon>
    </lineage>
</organism>
<name>A0A135Z9R3_GARVA</name>
<dbReference type="InterPro" id="IPR042229">
    <property type="entry name" value="Listeria/Bacterioides_rpt_sf"/>
</dbReference>
<evidence type="ECO:0000256" key="1">
    <source>
        <dbReference type="ARBA" id="ARBA00004196"/>
    </source>
</evidence>
<dbReference type="PATRIC" id="fig|2702.101.peg.387"/>
<feature type="signal peptide" evidence="4">
    <location>
        <begin position="1"/>
        <end position="28"/>
    </location>
</feature>
<evidence type="ECO:0000256" key="3">
    <source>
        <dbReference type="SAM" id="Phobius"/>
    </source>
</evidence>
<accession>A0A135Z9R3</accession>
<dbReference type="GO" id="GO:0030313">
    <property type="term" value="C:cell envelope"/>
    <property type="evidence" value="ECO:0007669"/>
    <property type="project" value="UniProtKB-SubCell"/>
</dbReference>
<dbReference type="RefSeq" id="WP_225362600.1">
    <property type="nucleotide sequence ID" value="NZ_JBLLPI010000003.1"/>
</dbReference>
<gene>
    <name evidence="5" type="ORF">HMPREF3230_00401</name>
</gene>
<comment type="subcellular location">
    <subcellularLocation>
        <location evidence="1">Cell envelope</location>
    </subcellularLocation>
</comment>
<feature type="region of interest" description="Disordered" evidence="2">
    <location>
        <begin position="490"/>
        <end position="550"/>
    </location>
</feature>
<sequence length="585" mass="63601">MKLLKNMAVTIVSATLIASTAFVSPVFAADKSEPLPYLIKDLLAAPSEYLTDSALKNTYWVDVEKKEITDGFTGKTYYGVFPKYLTSPSKTAIADFPFNSLDGMTSTPNAGIVNSSNTYWFLPGMNFEERYGYLAGQDTAEGDTKPGQHPTSPIEKRVNPFGFGKNDLLTQDEIKNPVDKLKVYGDLKLKDATDSKAVGELQPGDQLNLDFSVSIPWFKRYLNGWTLNYTRVGGMNDSDVEKFHNSYGKVDAGFAFTLDIPDGVEVAKDVSAKVSGLQGFSANVTKTTNGKTLIVTLKKDNPGTTQKWQDIIKEVKNVDTSNIVISVTGLSVKKTATEGTKYRIRGTVSGFYDFANSSTENFVKATTARDNNCANRNYFFFAAEQDSKGLDANGEENKSKQISYSFQVKKPAQSTVTFKDGDKTHATVKVETGMAIDTDALPNESMPANPTKAGCTFKEWNTKENGKGETFTGASKVNSDMTVYAIYTKDSVPTPDPIPNPPAPNPDPTPNPPTPTPDPVPNPPTPELKPNPQTPAPQPQPEKHIGMIPKTGESASFAGLLAAIGFSIAGLAILRKKKMMEENNK</sequence>
<dbReference type="NCBIfam" id="TIGR01167">
    <property type="entry name" value="LPXTG_anchor"/>
    <property type="match status" value="1"/>
</dbReference>
<dbReference type="EMBL" id="LSRC01000014">
    <property type="protein sequence ID" value="KXI18383.1"/>
    <property type="molecule type" value="Genomic_DNA"/>
</dbReference>
<dbReference type="Gene3D" id="2.60.40.4270">
    <property type="entry name" value="Listeria-Bacteroides repeat domain"/>
    <property type="match status" value="1"/>
</dbReference>
<feature type="compositionally biased region" description="Pro residues" evidence="2">
    <location>
        <begin position="494"/>
        <end position="540"/>
    </location>
</feature>
<dbReference type="Proteomes" id="UP000070505">
    <property type="component" value="Unassembled WGS sequence"/>
</dbReference>
<keyword evidence="4" id="KW-0732">Signal</keyword>
<reference evidence="5 6" key="1">
    <citation type="submission" date="2016-02" db="EMBL/GenBank/DDBJ databases">
        <authorList>
            <person name="Wen L."/>
            <person name="He K."/>
            <person name="Yang H."/>
        </authorList>
    </citation>
    <scope>NUCLEOTIDE SEQUENCE [LARGE SCALE GENOMIC DNA]</scope>
    <source>
        <strain evidence="5 6">CMW7778B</strain>
    </source>
</reference>
<comment type="caution">
    <text evidence="5">The sequence shown here is derived from an EMBL/GenBank/DDBJ whole genome shotgun (WGS) entry which is preliminary data.</text>
</comment>
<feature type="transmembrane region" description="Helical" evidence="3">
    <location>
        <begin position="555"/>
        <end position="574"/>
    </location>
</feature>
<protein>
    <submittedName>
        <fullName evidence="5">LPXTG-motif protein cell wall anchor domain protein</fullName>
    </submittedName>
</protein>
<dbReference type="Pfam" id="PF09479">
    <property type="entry name" value="Flg_new"/>
    <property type="match status" value="1"/>
</dbReference>
<dbReference type="AlphaFoldDB" id="A0A135Z9R3"/>
<evidence type="ECO:0000256" key="2">
    <source>
        <dbReference type="SAM" id="MobiDB-lite"/>
    </source>
</evidence>
<evidence type="ECO:0000313" key="5">
    <source>
        <dbReference type="EMBL" id="KXI18383.1"/>
    </source>
</evidence>
<keyword evidence="3" id="KW-0812">Transmembrane</keyword>